<dbReference type="PANTHER" id="PTHR44177">
    <property type="entry name" value="TETRATRICOPEPTIDE REPEAT PROTEIN 8"/>
    <property type="match status" value="1"/>
</dbReference>
<dbReference type="PANTHER" id="PTHR44177:SF1">
    <property type="entry name" value="TETRATRICOPEPTIDE REPEAT PROTEIN 8"/>
    <property type="match status" value="1"/>
</dbReference>
<dbReference type="Gene3D" id="1.25.40.10">
    <property type="entry name" value="Tetratricopeptide repeat domain"/>
    <property type="match status" value="1"/>
</dbReference>
<dbReference type="GO" id="GO:0036064">
    <property type="term" value="C:ciliary basal body"/>
    <property type="evidence" value="ECO:0007669"/>
    <property type="project" value="TreeGrafter"/>
</dbReference>
<accession>A0AAD5SLP4</accession>
<dbReference type="EMBL" id="JADGJD010000012">
    <property type="protein sequence ID" value="KAJ3057068.1"/>
    <property type="molecule type" value="Genomic_DNA"/>
</dbReference>
<sequence>MDLFRDAEKYVGASLEIKNRPETRLHLSHILHRSCQTDKAIQTLTEAIEKFPENGSLKLFLAEVYAEKGDVGGMKKMYKQILHYDSNNIEALTEIAALAFEENLPEVAMKYYRRLVQVWRTRHGIFVGWLMTYD</sequence>
<dbReference type="GO" id="GO:0034464">
    <property type="term" value="C:BBSome"/>
    <property type="evidence" value="ECO:0007669"/>
    <property type="project" value="InterPro"/>
</dbReference>
<name>A0AAD5SLP4_9FUNG</name>
<organism evidence="1 2">
    <name type="scientific">Rhizophlyctis rosea</name>
    <dbReference type="NCBI Taxonomy" id="64517"/>
    <lineage>
        <taxon>Eukaryota</taxon>
        <taxon>Fungi</taxon>
        <taxon>Fungi incertae sedis</taxon>
        <taxon>Chytridiomycota</taxon>
        <taxon>Chytridiomycota incertae sedis</taxon>
        <taxon>Chytridiomycetes</taxon>
        <taxon>Rhizophlyctidales</taxon>
        <taxon>Rhizophlyctidaceae</taxon>
        <taxon>Rhizophlyctis</taxon>
    </lineage>
</organism>
<evidence type="ECO:0000313" key="1">
    <source>
        <dbReference type="EMBL" id="KAJ3057068.1"/>
    </source>
</evidence>
<evidence type="ECO:0000313" key="2">
    <source>
        <dbReference type="Proteomes" id="UP001212841"/>
    </source>
</evidence>
<dbReference type="InterPro" id="IPR028796">
    <property type="entry name" value="BBS8"/>
</dbReference>
<dbReference type="InterPro" id="IPR019734">
    <property type="entry name" value="TPR_rpt"/>
</dbReference>
<dbReference type="SUPFAM" id="SSF48452">
    <property type="entry name" value="TPR-like"/>
    <property type="match status" value="1"/>
</dbReference>
<dbReference type="SMART" id="SM00028">
    <property type="entry name" value="TPR"/>
    <property type="match status" value="3"/>
</dbReference>
<proteinExistence type="predicted"/>
<keyword evidence="2" id="KW-1185">Reference proteome</keyword>
<dbReference type="AlphaFoldDB" id="A0AAD5SLP4"/>
<comment type="caution">
    <text evidence="1">The sequence shown here is derived from an EMBL/GenBank/DDBJ whole genome shotgun (WGS) entry which is preliminary data.</text>
</comment>
<dbReference type="Proteomes" id="UP001212841">
    <property type="component" value="Unassembled WGS sequence"/>
</dbReference>
<dbReference type="InterPro" id="IPR011990">
    <property type="entry name" value="TPR-like_helical_dom_sf"/>
</dbReference>
<protein>
    <submittedName>
        <fullName evidence="1">Tetratricopeptide repeat protein 8</fullName>
    </submittedName>
</protein>
<reference evidence="1" key="1">
    <citation type="submission" date="2020-05" db="EMBL/GenBank/DDBJ databases">
        <title>Phylogenomic resolution of chytrid fungi.</title>
        <authorList>
            <person name="Stajich J.E."/>
            <person name="Amses K."/>
            <person name="Simmons R."/>
            <person name="Seto K."/>
            <person name="Myers J."/>
            <person name="Bonds A."/>
            <person name="Quandt C.A."/>
            <person name="Barry K."/>
            <person name="Liu P."/>
            <person name="Grigoriev I."/>
            <person name="Longcore J.E."/>
            <person name="James T.Y."/>
        </authorList>
    </citation>
    <scope>NUCLEOTIDE SEQUENCE</scope>
    <source>
        <strain evidence="1">JEL0318</strain>
    </source>
</reference>
<gene>
    <name evidence="1" type="primary">TTC8</name>
    <name evidence="1" type="ORF">HK097_001037</name>
</gene>
<dbReference type="GO" id="GO:0097730">
    <property type="term" value="C:non-motile cilium"/>
    <property type="evidence" value="ECO:0007669"/>
    <property type="project" value="TreeGrafter"/>
</dbReference>
<dbReference type="GO" id="GO:1905515">
    <property type="term" value="P:non-motile cilium assembly"/>
    <property type="evidence" value="ECO:0007669"/>
    <property type="project" value="InterPro"/>
</dbReference>